<dbReference type="SUPFAM" id="SSF52540">
    <property type="entry name" value="P-loop containing nucleoside triphosphate hydrolases"/>
    <property type="match status" value="1"/>
</dbReference>
<dbReference type="CDD" id="cd18809">
    <property type="entry name" value="SF1_C_RecD"/>
    <property type="match status" value="1"/>
</dbReference>
<dbReference type="AlphaFoldDB" id="A0A9P8MKY5"/>
<dbReference type="PANTHER" id="PTHR47642">
    <property type="entry name" value="ATP-DEPENDENT DNA HELICASE"/>
    <property type="match status" value="1"/>
</dbReference>
<sequence length="259" mass="28840">MEKPLFTTSMLTALPDINGRNAYLAFDKTVVLRQVLRQQGEEQAPFRTALQSLRINAPTVLDWELLCTRVQANLTLAEVTCFDGAVRIYTTNAQVRATNLPICIGARVMLTENVWTDVSLVNGALGTIYDFAYEDHVQDPQAHHPFVIMPIFRSWRDFIKGSMPCSRTQFPLTIAYSITVHKAQGATLEWVVADISHRDFQSGLTYVAVSRAKTLNGIMFDASFDLNDIRRRTDGSMAARAADAARRAGQVVTAQEALN</sequence>
<comment type="caution">
    <text evidence="1">The sequence shown here is derived from an EMBL/GenBank/DDBJ whole genome shotgun (WGS) entry which is preliminary data.</text>
</comment>
<reference evidence="1" key="1">
    <citation type="submission" date="2021-09" db="EMBL/GenBank/DDBJ databases">
        <title>A high-quality genome of the endoparasitic fungus Hirsutella rhossiliensis with a comparison of Hirsutella genomes reveals transposable elements contributing to genome size variation.</title>
        <authorList>
            <person name="Lin R."/>
            <person name="Jiao Y."/>
            <person name="Sun X."/>
            <person name="Ling J."/>
            <person name="Xie B."/>
            <person name="Cheng X."/>
        </authorList>
    </citation>
    <scope>NUCLEOTIDE SEQUENCE</scope>
    <source>
        <strain evidence="1">HR02</strain>
    </source>
</reference>
<dbReference type="RefSeq" id="XP_044726374.1">
    <property type="nucleotide sequence ID" value="XM_044859974.1"/>
</dbReference>
<dbReference type="Proteomes" id="UP000824596">
    <property type="component" value="Unassembled WGS sequence"/>
</dbReference>
<organism evidence="1 3">
    <name type="scientific">Hirsutella rhossiliensis</name>
    <dbReference type="NCBI Taxonomy" id="111463"/>
    <lineage>
        <taxon>Eukaryota</taxon>
        <taxon>Fungi</taxon>
        <taxon>Dikarya</taxon>
        <taxon>Ascomycota</taxon>
        <taxon>Pezizomycotina</taxon>
        <taxon>Sordariomycetes</taxon>
        <taxon>Hypocreomycetidae</taxon>
        <taxon>Hypocreales</taxon>
        <taxon>Ophiocordycipitaceae</taxon>
        <taxon>Hirsutella</taxon>
    </lineage>
</organism>
<evidence type="ECO:0008006" key="4">
    <source>
        <dbReference type="Google" id="ProtNLM"/>
    </source>
</evidence>
<keyword evidence="3" id="KW-1185">Reference proteome</keyword>
<dbReference type="EMBL" id="JAIZPD010000016">
    <property type="protein sequence ID" value="KAH0958213.1"/>
    <property type="molecule type" value="Genomic_DNA"/>
</dbReference>
<dbReference type="Gene3D" id="2.30.30.940">
    <property type="match status" value="1"/>
</dbReference>
<dbReference type="PANTHER" id="PTHR47642:SF5">
    <property type="entry name" value="ATP-DEPENDENT DNA HELICASE"/>
    <property type="match status" value="1"/>
</dbReference>
<evidence type="ECO:0000313" key="1">
    <source>
        <dbReference type="EMBL" id="KAH0958213.1"/>
    </source>
</evidence>
<accession>A0A9P8MKY5</accession>
<dbReference type="OrthoDB" id="4939013at2759"/>
<proteinExistence type="predicted"/>
<evidence type="ECO:0000313" key="3">
    <source>
        <dbReference type="Proteomes" id="UP000824596"/>
    </source>
</evidence>
<dbReference type="Gene3D" id="3.40.50.300">
    <property type="entry name" value="P-loop containing nucleotide triphosphate hydrolases"/>
    <property type="match status" value="1"/>
</dbReference>
<dbReference type="InterPro" id="IPR051055">
    <property type="entry name" value="PIF1_helicase"/>
</dbReference>
<protein>
    <recommendedName>
        <fullName evidence="4">ATP-dependent DNA helicase PIF1</fullName>
    </recommendedName>
</protein>
<dbReference type="InterPro" id="IPR027417">
    <property type="entry name" value="P-loop_NTPase"/>
</dbReference>
<gene>
    <name evidence="2" type="ORF">HRG_01503</name>
    <name evidence="1" type="ORF">HRG_10514</name>
</gene>
<name>A0A9P8MKY5_9HYPO</name>
<evidence type="ECO:0000313" key="2">
    <source>
        <dbReference type="EMBL" id="KAH0968861.1"/>
    </source>
</evidence>
<dbReference type="GeneID" id="68350632"/>
<dbReference type="EMBL" id="JAIZPD010000001">
    <property type="protein sequence ID" value="KAH0968861.1"/>
    <property type="molecule type" value="Genomic_DNA"/>
</dbReference>